<protein>
    <submittedName>
        <fullName evidence="1">Uncharacterized protein</fullName>
    </submittedName>
</protein>
<evidence type="ECO:0000313" key="1">
    <source>
        <dbReference type="EMBL" id="CUQ43355.1"/>
    </source>
</evidence>
<reference evidence="1 2" key="1">
    <citation type="submission" date="2015-09" db="EMBL/GenBank/DDBJ databases">
        <authorList>
            <consortium name="Pathogen Informatics"/>
        </authorList>
    </citation>
    <scope>NUCLEOTIDE SEQUENCE [LARGE SCALE GENOMIC DNA]</scope>
    <source>
        <strain evidence="1 2">2789STDY5834957</strain>
    </source>
</reference>
<accession>A0A174WH26</accession>
<dbReference type="RefSeq" id="WP_155513515.1">
    <property type="nucleotide sequence ID" value="NZ_CZBP01000061.1"/>
</dbReference>
<evidence type="ECO:0000313" key="2">
    <source>
        <dbReference type="Proteomes" id="UP000095762"/>
    </source>
</evidence>
<name>A0A174WH26_9FIRM</name>
<gene>
    <name evidence="1" type="ORF">ERS852569_03931</name>
</gene>
<proteinExistence type="predicted"/>
<organism evidence="1 2">
    <name type="scientific">Blautia obeum</name>
    <dbReference type="NCBI Taxonomy" id="40520"/>
    <lineage>
        <taxon>Bacteria</taxon>
        <taxon>Bacillati</taxon>
        <taxon>Bacillota</taxon>
        <taxon>Clostridia</taxon>
        <taxon>Lachnospirales</taxon>
        <taxon>Lachnospiraceae</taxon>
        <taxon>Blautia</taxon>
    </lineage>
</organism>
<dbReference type="Proteomes" id="UP000095762">
    <property type="component" value="Unassembled WGS sequence"/>
</dbReference>
<dbReference type="AlphaFoldDB" id="A0A174WH26"/>
<dbReference type="EMBL" id="CZBP01000061">
    <property type="protein sequence ID" value="CUQ43355.1"/>
    <property type="molecule type" value="Genomic_DNA"/>
</dbReference>
<sequence length="54" mass="6261">MNELYVDECWLYFKTKEVSKEEAIKKLYEACDAAGIELTIENSALRNEDGEDIE</sequence>